<keyword evidence="1" id="KW-1133">Transmembrane helix</keyword>
<reference evidence="2 3" key="1">
    <citation type="submission" date="2019-11" db="EMBL/GenBank/DDBJ databases">
        <authorList>
            <person name="Jiang L.-Q."/>
        </authorList>
    </citation>
    <scope>NUCLEOTIDE SEQUENCE [LARGE SCALE GENOMIC DNA]</scope>
    <source>
        <strain evidence="2 3">YIM 132087</strain>
    </source>
</reference>
<dbReference type="InterPro" id="IPR021517">
    <property type="entry name" value="DUF3180"/>
</dbReference>
<feature type="transmembrane region" description="Helical" evidence="1">
    <location>
        <begin position="121"/>
        <end position="141"/>
    </location>
</feature>
<gene>
    <name evidence="2" type="ORF">GIS00_11310</name>
</gene>
<evidence type="ECO:0000313" key="2">
    <source>
        <dbReference type="EMBL" id="MTD14534.1"/>
    </source>
</evidence>
<keyword evidence="1" id="KW-0472">Membrane</keyword>
<feature type="transmembrane region" description="Helical" evidence="1">
    <location>
        <begin position="39"/>
        <end position="56"/>
    </location>
</feature>
<feature type="transmembrane region" description="Helical" evidence="1">
    <location>
        <begin position="91"/>
        <end position="109"/>
    </location>
</feature>
<dbReference type="Pfam" id="PF11377">
    <property type="entry name" value="DUF3180"/>
    <property type="match status" value="1"/>
</dbReference>
<evidence type="ECO:0000256" key="1">
    <source>
        <dbReference type="SAM" id="Phobius"/>
    </source>
</evidence>
<protein>
    <submittedName>
        <fullName evidence="2">DUF3180 family protein</fullName>
    </submittedName>
</protein>
<keyword evidence="3" id="KW-1185">Reference proteome</keyword>
<name>A0A7K1FP08_9ACTN</name>
<dbReference type="EMBL" id="WLYK01000003">
    <property type="protein sequence ID" value="MTD14534.1"/>
    <property type="molecule type" value="Genomic_DNA"/>
</dbReference>
<dbReference type="Proteomes" id="UP000460221">
    <property type="component" value="Unassembled WGS sequence"/>
</dbReference>
<dbReference type="AlphaFoldDB" id="A0A7K1FP08"/>
<sequence>MGFTRTRDLLAVGLVAAIAGFLLVSLAYSSIPPLPRLAGAAPALLGVAEAIAGAGLRSRIRARREGGVAERPPVPPLTAARAMMTAKATSLAGAALAGLWIGLLLYVVPKASTVDAAADDTATGAIGLVGSLVMIGGALFLEHCCRTPPEERPRPDRDR</sequence>
<evidence type="ECO:0000313" key="3">
    <source>
        <dbReference type="Proteomes" id="UP000460221"/>
    </source>
</evidence>
<organism evidence="2 3">
    <name type="scientific">Nakamurella alba</name>
    <dbReference type="NCBI Taxonomy" id="2665158"/>
    <lineage>
        <taxon>Bacteria</taxon>
        <taxon>Bacillati</taxon>
        <taxon>Actinomycetota</taxon>
        <taxon>Actinomycetes</taxon>
        <taxon>Nakamurellales</taxon>
        <taxon>Nakamurellaceae</taxon>
        <taxon>Nakamurella</taxon>
    </lineage>
</organism>
<accession>A0A7K1FP08</accession>
<proteinExistence type="predicted"/>
<comment type="caution">
    <text evidence="2">The sequence shown here is derived from an EMBL/GenBank/DDBJ whole genome shotgun (WGS) entry which is preliminary data.</text>
</comment>
<keyword evidence="1" id="KW-0812">Transmembrane</keyword>